<dbReference type="CDD" id="cd00041">
    <property type="entry name" value="CUB"/>
    <property type="match status" value="2"/>
</dbReference>
<dbReference type="SMART" id="SM00042">
    <property type="entry name" value="CUB"/>
    <property type="match status" value="2"/>
</dbReference>
<dbReference type="eggNOG" id="ENOG502SBCS">
    <property type="taxonomic scope" value="Eukaryota"/>
</dbReference>
<dbReference type="EMBL" id="GG666570">
    <property type="protein sequence ID" value="EEN53862.1"/>
    <property type="molecule type" value="Genomic_DNA"/>
</dbReference>
<dbReference type="InParanoid" id="C3Z0V8"/>
<keyword evidence="2" id="KW-1015">Disulfide bond</keyword>
<dbReference type="PANTHER" id="PTHR24251:SF52">
    <property type="entry name" value="CUB DOMAIN-CONTAINING PROTEIN"/>
    <property type="match status" value="1"/>
</dbReference>
<comment type="caution">
    <text evidence="3">Lacks conserved residue(s) required for the propagation of feature annotation.</text>
</comment>
<dbReference type="FunFam" id="2.60.120.290:FF:000005">
    <property type="entry name" value="Procollagen C-endopeptidase enhancer 1"/>
    <property type="match status" value="1"/>
</dbReference>
<evidence type="ECO:0000259" key="4">
    <source>
        <dbReference type="PROSITE" id="PS01180"/>
    </source>
</evidence>
<organism>
    <name type="scientific">Branchiostoma floridae</name>
    <name type="common">Florida lancelet</name>
    <name type="synonym">Amphioxus</name>
    <dbReference type="NCBI Taxonomy" id="7739"/>
    <lineage>
        <taxon>Eukaryota</taxon>
        <taxon>Metazoa</taxon>
        <taxon>Chordata</taxon>
        <taxon>Cephalochordata</taxon>
        <taxon>Leptocardii</taxon>
        <taxon>Amphioxiformes</taxon>
        <taxon>Branchiostomatidae</taxon>
        <taxon>Branchiostoma</taxon>
    </lineage>
</organism>
<accession>C3Z0V8</accession>
<evidence type="ECO:0000256" key="1">
    <source>
        <dbReference type="ARBA" id="ARBA00022737"/>
    </source>
</evidence>
<dbReference type="InterPro" id="IPR000859">
    <property type="entry name" value="CUB_dom"/>
</dbReference>
<keyword evidence="1" id="KW-0677">Repeat</keyword>
<evidence type="ECO:0000256" key="2">
    <source>
        <dbReference type="ARBA" id="ARBA00023157"/>
    </source>
</evidence>
<feature type="domain" description="CUB" evidence="4">
    <location>
        <begin position="116"/>
        <end position="227"/>
    </location>
</feature>
<name>C3Z0V8_BRAFL</name>
<reference evidence="5" key="1">
    <citation type="journal article" date="2008" name="Nature">
        <title>The amphioxus genome and the evolution of the chordate karyotype.</title>
        <authorList>
            <consortium name="US DOE Joint Genome Institute (JGI-PGF)"/>
            <person name="Putnam N.H."/>
            <person name="Butts T."/>
            <person name="Ferrier D.E.K."/>
            <person name="Furlong R.F."/>
            <person name="Hellsten U."/>
            <person name="Kawashima T."/>
            <person name="Robinson-Rechavi M."/>
            <person name="Shoguchi E."/>
            <person name="Terry A."/>
            <person name="Yu J.-K."/>
            <person name="Benito-Gutierrez E.L."/>
            <person name="Dubchak I."/>
            <person name="Garcia-Fernandez J."/>
            <person name="Gibson-Brown J.J."/>
            <person name="Grigoriev I.V."/>
            <person name="Horton A.C."/>
            <person name="de Jong P.J."/>
            <person name="Jurka J."/>
            <person name="Kapitonov V.V."/>
            <person name="Kohara Y."/>
            <person name="Kuroki Y."/>
            <person name="Lindquist E."/>
            <person name="Lucas S."/>
            <person name="Osoegawa K."/>
            <person name="Pennacchio L.A."/>
            <person name="Salamov A.A."/>
            <person name="Satou Y."/>
            <person name="Sauka-Spengler T."/>
            <person name="Schmutz J."/>
            <person name="Shin-I T."/>
            <person name="Toyoda A."/>
            <person name="Bronner-Fraser M."/>
            <person name="Fujiyama A."/>
            <person name="Holland L.Z."/>
            <person name="Holland P.W.H."/>
            <person name="Satoh N."/>
            <person name="Rokhsar D.S."/>
        </authorList>
    </citation>
    <scope>NUCLEOTIDE SEQUENCE [LARGE SCALE GENOMIC DNA]</scope>
    <source>
        <strain evidence="5">S238N-H82</strain>
        <tissue evidence="5">Testes</tissue>
    </source>
</reference>
<sequence length="232" mass="26096">DLDLSRGPFTSPNYPRNYSDNEHCYWAIDVPEGKIVRLTFDSFDVEKDRDFLNIYDSQSLSGPQPVSPITSSCNVMFLRFTSDYSDTAQGFQFSYTSYTPYSKGIIYLRPTNATGCGGSLTAPSGVITSPNYPSNYGNNEICEWQIVVPEGSKIRLTFESFDVEDGYDFLIFYDGASGCSPRLRKLITYMSRQTPATLTSKSNVMFVRFTSDELSTAKGFQFFYTSYSKSIA</sequence>
<dbReference type="AlphaFoldDB" id="C3Z0V8"/>
<gene>
    <name evidence="5" type="ORF">BRAFLDRAFT_247624</name>
</gene>
<dbReference type="PROSITE" id="PS01180">
    <property type="entry name" value="CUB"/>
    <property type="match status" value="2"/>
</dbReference>
<dbReference type="InterPro" id="IPR035914">
    <property type="entry name" value="Sperma_CUB_dom_sf"/>
</dbReference>
<feature type="non-terminal residue" evidence="5">
    <location>
        <position position="1"/>
    </location>
</feature>
<dbReference type="Pfam" id="PF00431">
    <property type="entry name" value="CUB"/>
    <property type="match status" value="2"/>
</dbReference>
<dbReference type="SUPFAM" id="SSF49854">
    <property type="entry name" value="Spermadhesin, CUB domain"/>
    <property type="match status" value="2"/>
</dbReference>
<dbReference type="FunFam" id="2.60.120.290:FF:000001">
    <property type="entry name" value="CUB and sushi domain-containing protein 3 isoform X1"/>
    <property type="match status" value="1"/>
</dbReference>
<proteinExistence type="predicted"/>
<protein>
    <recommendedName>
        <fullName evidence="4">CUB domain-containing protein</fullName>
    </recommendedName>
</protein>
<feature type="domain" description="CUB" evidence="4">
    <location>
        <begin position="1"/>
        <end position="98"/>
    </location>
</feature>
<evidence type="ECO:0000313" key="5">
    <source>
        <dbReference type="EMBL" id="EEN53862.1"/>
    </source>
</evidence>
<evidence type="ECO:0000256" key="3">
    <source>
        <dbReference type="PROSITE-ProRule" id="PRU00059"/>
    </source>
</evidence>
<dbReference type="Gene3D" id="2.60.120.290">
    <property type="entry name" value="Spermadhesin, CUB domain"/>
    <property type="match status" value="2"/>
</dbReference>
<dbReference type="PANTHER" id="PTHR24251">
    <property type="entry name" value="OVOCHYMASE-RELATED"/>
    <property type="match status" value="1"/>
</dbReference>